<dbReference type="KEGG" id="nso:NIASO_15090"/>
<dbReference type="EMBL" id="CP007035">
    <property type="protein sequence ID" value="AHF16116.1"/>
    <property type="molecule type" value="Genomic_DNA"/>
</dbReference>
<keyword evidence="1" id="KW-0805">Transcription regulation</keyword>
<evidence type="ECO:0000313" key="5">
    <source>
        <dbReference type="EMBL" id="AHF16116.1"/>
    </source>
</evidence>
<reference evidence="5 6" key="1">
    <citation type="submission" date="2013-12" db="EMBL/GenBank/DDBJ databases">
        <authorList>
            <consortium name="DOE Joint Genome Institute"/>
            <person name="Eisen J."/>
            <person name="Huntemann M."/>
            <person name="Han J."/>
            <person name="Chen A."/>
            <person name="Kyrpides N."/>
            <person name="Mavromatis K."/>
            <person name="Markowitz V."/>
            <person name="Palaniappan K."/>
            <person name="Ivanova N."/>
            <person name="Schaumberg A."/>
            <person name="Pati A."/>
            <person name="Liolios K."/>
            <person name="Nordberg H.P."/>
            <person name="Cantor M.N."/>
            <person name="Hua S.X."/>
            <person name="Woyke T."/>
        </authorList>
    </citation>
    <scope>NUCLEOTIDE SEQUENCE [LARGE SCALE GENOMIC DNA]</scope>
    <source>
        <strain evidence="6">DSM 19437</strain>
    </source>
</reference>
<organism evidence="5 6">
    <name type="scientific">Niabella soli DSM 19437</name>
    <dbReference type="NCBI Taxonomy" id="929713"/>
    <lineage>
        <taxon>Bacteria</taxon>
        <taxon>Pseudomonadati</taxon>
        <taxon>Bacteroidota</taxon>
        <taxon>Chitinophagia</taxon>
        <taxon>Chitinophagales</taxon>
        <taxon>Chitinophagaceae</taxon>
        <taxon>Niabella</taxon>
    </lineage>
</organism>
<dbReference type="Pfam" id="PF02311">
    <property type="entry name" value="AraC_binding"/>
    <property type="match status" value="1"/>
</dbReference>
<keyword evidence="2" id="KW-0238">DNA-binding</keyword>
<protein>
    <submittedName>
        <fullName evidence="5">AraC family transcriptional regulator</fullName>
    </submittedName>
</protein>
<dbReference type="PANTHER" id="PTHR43280:SF30">
    <property type="entry name" value="MMSAB OPERON REGULATORY PROTEIN"/>
    <property type="match status" value="1"/>
</dbReference>
<dbReference type="PROSITE" id="PS01124">
    <property type="entry name" value="HTH_ARAC_FAMILY_2"/>
    <property type="match status" value="1"/>
</dbReference>
<keyword evidence="6" id="KW-1185">Reference proteome</keyword>
<name>W0F438_9BACT</name>
<dbReference type="InterPro" id="IPR003313">
    <property type="entry name" value="AraC-bd"/>
</dbReference>
<dbReference type="HOGENOM" id="CLU_000445_88_6_10"/>
<dbReference type="eggNOG" id="COG2207">
    <property type="taxonomic scope" value="Bacteria"/>
</dbReference>
<dbReference type="PROSITE" id="PS00041">
    <property type="entry name" value="HTH_ARAC_FAMILY_1"/>
    <property type="match status" value="1"/>
</dbReference>
<dbReference type="AlphaFoldDB" id="W0F438"/>
<evidence type="ECO:0000256" key="2">
    <source>
        <dbReference type="ARBA" id="ARBA00023125"/>
    </source>
</evidence>
<accession>W0F438</accession>
<dbReference type="SUPFAM" id="SSF46689">
    <property type="entry name" value="Homeodomain-like"/>
    <property type="match status" value="2"/>
</dbReference>
<evidence type="ECO:0000256" key="1">
    <source>
        <dbReference type="ARBA" id="ARBA00023015"/>
    </source>
</evidence>
<dbReference type="InterPro" id="IPR018062">
    <property type="entry name" value="HTH_AraC-typ_CS"/>
</dbReference>
<dbReference type="Gene3D" id="2.60.120.280">
    <property type="entry name" value="Regulatory protein AraC"/>
    <property type="match status" value="1"/>
</dbReference>
<sequence length="299" mass="34566">MLNFHKYLAKTSVEDSWGLYVTTVGYSKIREHQPYPVSKDHPNTHRFTWNKGRILNDYYIVFISKGSGVFETAHQEASTVNEGSCFLLFPGTWHRYKPLSKIGWEEYWIGFNGFYPQHLMESDFFNKKNPVIHVGLNESLLMAFHDLIGTIKTAAPGYHQLIAGFALQIISQVYTASVYKKENINDALQYISKAKFLLQEALESDVSMTAIAKQLMVSYSKFRKDFKQVTGMSPNQYHLELRLGKASELLRASNLPVIEVADQTGFETLFYFSRIFKKKFNVSPREYRQLHRTTQHAAY</sequence>
<dbReference type="Pfam" id="PF12833">
    <property type="entry name" value="HTH_18"/>
    <property type="match status" value="1"/>
</dbReference>
<evidence type="ECO:0000259" key="4">
    <source>
        <dbReference type="PROSITE" id="PS01124"/>
    </source>
</evidence>
<dbReference type="GO" id="GO:0003700">
    <property type="term" value="F:DNA-binding transcription factor activity"/>
    <property type="evidence" value="ECO:0007669"/>
    <property type="project" value="InterPro"/>
</dbReference>
<evidence type="ECO:0000313" key="6">
    <source>
        <dbReference type="Proteomes" id="UP000003586"/>
    </source>
</evidence>
<dbReference type="SMART" id="SM00342">
    <property type="entry name" value="HTH_ARAC"/>
    <property type="match status" value="1"/>
</dbReference>
<evidence type="ECO:0000256" key="3">
    <source>
        <dbReference type="ARBA" id="ARBA00023163"/>
    </source>
</evidence>
<dbReference type="GO" id="GO:0043565">
    <property type="term" value="F:sequence-specific DNA binding"/>
    <property type="evidence" value="ECO:0007669"/>
    <property type="project" value="InterPro"/>
</dbReference>
<keyword evidence="3" id="KW-0804">Transcription</keyword>
<dbReference type="PANTHER" id="PTHR43280">
    <property type="entry name" value="ARAC-FAMILY TRANSCRIPTIONAL REGULATOR"/>
    <property type="match status" value="1"/>
</dbReference>
<dbReference type="SUPFAM" id="SSF51215">
    <property type="entry name" value="Regulatory protein AraC"/>
    <property type="match status" value="1"/>
</dbReference>
<gene>
    <name evidence="5" type="ORF">NIASO_15090</name>
</gene>
<dbReference type="OrthoDB" id="9782911at2"/>
<dbReference type="InterPro" id="IPR020449">
    <property type="entry name" value="Tscrpt_reg_AraC-type_HTH"/>
</dbReference>
<dbReference type="InterPro" id="IPR037923">
    <property type="entry name" value="HTH-like"/>
</dbReference>
<dbReference type="PRINTS" id="PR00032">
    <property type="entry name" value="HTHARAC"/>
</dbReference>
<dbReference type="InterPro" id="IPR018060">
    <property type="entry name" value="HTH_AraC"/>
</dbReference>
<dbReference type="STRING" id="929713.NIASO_15090"/>
<dbReference type="Proteomes" id="UP000003586">
    <property type="component" value="Chromosome"/>
</dbReference>
<dbReference type="InterPro" id="IPR009057">
    <property type="entry name" value="Homeodomain-like_sf"/>
</dbReference>
<dbReference type="RefSeq" id="WP_008586816.1">
    <property type="nucleotide sequence ID" value="NZ_CP007035.1"/>
</dbReference>
<feature type="domain" description="HTH araC/xylS-type" evidence="4">
    <location>
        <begin position="192"/>
        <end position="290"/>
    </location>
</feature>
<proteinExistence type="predicted"/>
<dbReference type="Gene3D" id="1.10.10.60">
    <property type="entry name" value="Homeodomain-like"/>
    <property type="match status" value="2"/>
</dbReference>